<dbReference type="Pfam" id="PF20090">
    <property type="entry name" value="DUF6482"/>
    <property type="match status" value="1"/>
</dbReference>
<dbReference type="OrthoDB" id="6266681at2"/>
<reference evidence="1 2" key="1">
    <citation type="submission" date="2018-09" db="EMBL/GenBank/DDBJ databases">
        <authorList>
            <person name="Wang F."/>
        </authorList>
    </citation>
    <scope>NUCLEOTIDE SEQUENCE [LARGE SCALE GENOMIC DNA]</scope>
    <source>
        <strain evidence="1 2">PLHSC7-2</strain>
    </source>
</reference>
<dbReference type="EMBL" id="QZCH01000001">
    <property type="protein sequence ID" value="RJG51285.1"/>
    <property type="molecule type" value="Genomic_DNA"/>
</dbReference>
<proteinExistence type="predicted"/>
<accession>A0A418YJZ9</accession>
<evidence type="ECO:0000313" key="1">
    <source>
        <dbReference type="EMBL" id="RJG51285.1"/>
    </source>
</evidence>
<reference evidence="1 2" key="2">
    <citation type="submission" date="2019-01" db="EMBL/GenBank/DDBJ databases">
        <title>Motilimonas pumilus sp. nov., isolated from the gut of sea cucumber (Apostichopus japonicus).</title>
        <authorList>
            <person name="Wang F.-Q."/>
            <person name="Ren L.-H."/>
            <person name="Lin Y.-W."/>
            <person name="Sun G.-H."/>
            <person name="Du Z.-J."/>
            <person name="Zhao J.-X."/>
            <person name="Liu X.-J."/>
            <person name="Liu L.-J."/>
        </authorList>
    </citation>
    <scope>NUCLEOTIDE SEQUENCE [LARGE SCALE GENOMIC DNA]</scope>
    <source>
        <strain evidence="1 2">PLHSC7-2</strain>
    </source>
</reference>
<sequence length="99" mass="11323">MQSKQLKQWIRNGGEPECIIMTCSESSMYQPEIKVHDKFEPITDAQGNNMHFNSLVNTKNELKKIGFTKAVLELDVTSDEMLGEPIVAEDCFQRMEITL</sequence>
<dbReference type="Proteomes" id="UP000283255">
    <property type="component" value="Unassembled WGS sequence"/>
</dbReference>
<dbReference type="AlphaFoldDB" id="A0A418YJZ9"/>
<dbReference type="RefSeq" id="WP_119908832.1">
    <property type="nucleotide sequence ID" value="NZ_QZCH01000001.1"/>
</dbReference>
<dbReference type="InterPro" id="IPR045508">
    <property type="entry name" value="DUF6482"/>
</dbReference>
<organism evidence="1 2">
    <name type="scientific">Motilimonas pumila</name>
    <dbReference type="NCBI Taxonomy" id="2303987"/>
    <lineage>
        <taxon>Bacteria</taxon>
        <taxon>Pseudomonadati</taxon>
        <taxon>Pseudomonadota</taxon>
        <taxon>Gammaproteobacteria</taxon>
        <taxon>Alteromonadales</taxon>
        <taxon>Alteromonadales genera incertae sedis</taxon>
        <taxon>Motilimonas</taxon>
    </lineage>
</organism>
<protein>
    <submittedName>
        <fullName evidence="1">Uncharacterized protein</fullName>
    </submittedName>
</protein>
<keyword evidence="2" id="KW-1185">Reference proteome</keyword>
<gene>
    <name evidence="1" type="ORF">D1Z90_00685</name>
</gene>
<name>A0A418YJZ9_9GAMM</name>
<comment type="caution">
    <text evidence="1">The sequence shown here is derived from an EMBL/GenBank/DDBJ whole genome shotgun (WGS) entry which is preliminary data.</text>
</comment>
<evidence type="ECO:0000313" key="2">
    <source>
        <dbReference type="Proteomes" id="UP000283255"/>
    </source>
</evidence>